<dbReference type="PANTHER" id="PTHR10585">
    <property type="entry name" value="ER LUMEN PROTEIN RETAINING RECEPTOR"/>
    <property type="match status" value="1"/>
</dbReference>
<evidence type="ECO:0000256" key="11">
    <source>
        <dbReference type="SAM" id="Phobius"/>
    </source>
</evidence>
<keyword evidence="6" id="KW-0931">ER-Golgi transport</keyword>
<keyword evidence="7" id="KW-0653">Protein transport</keyword>
<feature type="transmembrane region" description="Helical" evidence="11">
    <location>
        <begin position="246"/>
        <end position="269"/>
    </location>
</feature>
<evidence type="ECO:0000256" key="4">
    <source>
        <dbReference type="ARBA" id="ARBA00022692"/>
    </source>
</evidence>
<evidence type="ECO:0000256" key="8">
    <source>
        <dbReference type="ARBA" id="ARBA00022989"/>
    </source>
</evidence>
<evidence type="ECO:0000256" key="10">
    <source>
        <dbReference type="ARBA" id="ARBA00023170"/>
    </source>
</evidence>
<accession>A0AAD7U9L7</accession>
<evidence type="ECO:0000256" key="6">
    <source>
        <dbReference type="ARBA" id="ARBA00022892"/>
    </source>
</evidence>
<sequence length="287" mass="31987">MMGRARQLLSKQRKNGMLPAWGAFICLSLFVFFVFSDGDFSFLLTYSSLSRCFGMLLLVVKLQRSKSAAGVSAKSLQCYVVVFATRLCSILRHEGYLPYDKSGDWLYHVIEGGSLVATVAALFLVQVTHNLTYEENNDSFGAIPPLPANLGALSIVAPCGLAAALLHPSLNRDWFSDTTWTYSMYTESFAILPQLFLFQKQANARETVEPLIGHFVAALGFSRLVEMAFWMSSFTELADRYGNRHVGFLVLIAQVVHLLIMADFFYFYITSLKRGLPLQLPTGSTNV</sequence>
<comment type="caution">
    <text evidence="12">The sequence shown here is derived from an EMBL/GenBank/DDBJ whole genome shotgun (WGS) entry which is preliminary data.</text>
</comment>
<feature type="transmembrane region" description="Helical" evidence="11">
    <location>
        <begin position="211"/>
        <end position="234"/>
    </location>
</feature>
<protein>
    <recommendedName>
        <fullName evidence="14">ER lumen protein retaining receptor</fullName>
    </recommendedName>
</protein>
<dbReference type="Pfam" id="PF00810">
    <property type="entry name" value="ER_lumen_recept"/>
    <property type="match status" value="1"/>
</dbReference>
<proteinExistence type="inferred from homology"/>
<keyword evidence="5" id="KW-0256">Endoplasmic reticulum</keyword>
<evidence type="ECO:0000256" key="5">
    <source>
        <dbReference type="ARBA" id="ARBA00022824"/>
    </source>
</evidence>
<dbReference type="EMBL" id="JAQMWT010000548">
    <property type="protein sequence ID" value="KAJ8599689.1"/>
    <property type="molecule type" value="Genomic_DNA"/>
</dbReference>
<dbReference type="InterPro" id="IPR000133">
    <property type="entry name" value="ER_ret_rcpt"/>
</dbReference>
<evidence type="ECO:0000256" key="9">
    <source>
        <dbReference type="ARBA" id="ARBA00023136"/>
    </source>
</evidence>
<keyword evidence="4 11" id="KW-0812">Transmembrane</keyword>
<evidence type="ECO:0000256" key="1">
    <source>
        <dbReference type="ARBA" id="ARBA00004477"/>
    </source>
</evidence>
<keyword evidence="13" id="KW-1185">Reference proteome</keyword>
<keyword evidence="9 11" id="KW-0472">Membrane</keyword>
<feature type="transmembrane region" description="Helical" evidence="11">
    <location>
        <begin position="105"/>
        <end position="125"/>
    </location>
</feature>
<name>A0AAD7U9L7_9STRA</name>
<dbReference type="Proteomes" id="UP001230188">
    <property type="component" value="Unassembled WGS sequence"/>
</dbReference>
<dbReference type="GO" id="GO:0046923">
    <property type="term" value="F:ER retention sequence binding"/>
    <property type="evidence" value="ECO:0007669"/>
    <property type="project" value="InterPro"/>
</dbReference>
<keyword evidence="3" id="KW-0813">Transport</keyword>
<comment type="subcellular location">
    <subcellularLocation>
        <location evidence="1">Endoplasmic reticulum membrane</location>
        <topology evidence="1">Multi-pass membrane protein</topology>
    </subcellularLocation>
</comment>
<reference evidence="12" key="1">
    <citation type="submission" date="2023-01" db="EMBL/GenBank/DDBJ databases">
        <title>Metagenome sequencing of chrysophaentin producing Chrysophaeum taylorii.</title>
        <authorList>
            <person name="Davison J."/>
            <person name="Bewley C."/>
        </authorList>
    </citation>
    <scope>NUCLEOTIDE SEQUENCE</scope>
    <source>
        <strain evidence="12">NIES-1699</strain>
    </source>
</reference>
<dbReference type="AlphaFoldDB" id="A0AAD7U9L7"/>
<feature type="transmembrane region" description="Helical" evidence="11">
    <location>
        <begin position="179"/>
        <end position="199"/>
    </location>
</feature>
<evidence type="ECO:0000256" key="2">
    <source>
        <dbReference type="ARBA" id="ARBA00010120"/>
    </source>
</evidence>
<evidence type="ECO:0000256" key="3">
    <source>
        <dbReference type="ARBA" id="ARBA00022448"/>
    </source>
</evidence>
<keyword evidence="8 11" id="KW-1133">Transmembrane helix</keyword>
<dbReference type="GO" id="GO:0006621">
    <property type="term" value="P:protein retention in ER lumen"/>
    <property type="evidence" value="ECO:0007669"/>
    <property type="project" value="InterPro"/>
</dbReference>
<evidence type="ECO:0008006" key="14">
    <source>
        <dbReference type="Google" id="ProtNLM"/>
    </source>
</evidence>
<evidence type="ECO:0000256" key="7">
    <source>
        <dbReference type="ARBA" id="ARBA00022927"/>
    </source>
</evidence>
<comment type="similarity">
    <text evidence="2">Belongs to the ERD2 family.</text>
</comment>
<keyword evidence="10" id="KW-0675">Receptor</keyword>
<evidence type="ECO:0000313" key="12">
    <source>
        <dbReference type="EMBL" id="KAJ8599689.1"/>
    </source>
</evidence>
<feature type="transmembrane region" description="Helical" evidence="11">
    <location>
        <begin position="146"/>
        <end position="167"/>
    </location>
</feature>
<gene>
    <name evidence="12" type="ORF">CTAYLR_004753</name>
</gene>
<feature type="transmembrane region" description="Helical" evidence="11">
    <location>
        <begin position="16"/>
        <end position="35"/>
    </location>
</feature>
<dbReference type="GO" id="GO:0015031">
    <property type="term" value="P:protein transport"/>
    <property type="evidence" value="ECO:0007669"/>
    <property type="project" value="UniProtKB-KW"/>
</dbReference>
<dbReference type="GO" id="GO:0016192">
    <property type="term" value="P:vesicle-mediated transport"/>
    <property type="evidence" value="ECO:0007669"/>
    <property type="project" value="UniProtKB-KW"/>
</dbReference>
<evidence type="ECO:0000313" key="13">
    <source>
        <dbReference type="Proteomes" id="UP001230188"/>
    </source>
</evidence>
<organism evidence="12 13">
    <name type="scientific">Chrysophaeum taylorii</name>
    <dbReference type="NCBI Taxonomy" id="2483200"/>
    <lineage>
        <taxon>Eukaryota</taxon>
        <taxon>Sar</taxon>
        <taxon>Stramenopiles</taxon>
        <taxon>Ochrophyta</taxon>
        <taxon>Pelagophyceae</taxon>
        <taxon>Pelagomonadales</taxon>
        <taxon>Pelagomonadaceae</taxon>
        <taxon>Chrysophaeum</taxon>
    </lineage>
</organism>
<dbReference type="GO" id="GO:0005789">
    <property type="term" value="C:endoplasmic reticulum membrane"/>
    <property type="evidence" value="ECO:0007669"/>
    <property type="project" value="UniProtKB-SubCell"/>
</dbReference>